<evidence type="ECO:0000313" key="3">
    <source>
        <dbReference type="Proteomes" id="UP000664698"/>
    </source>
</evidence>
<dbReference type="EMBL" id="JAFKCW010000001">
    <property type="protein sequence ID" value="MBN7800515.1"/>
    <property type="molecule type" value="Genomic_DNA"/>
</dbReference>
<sequence length="91" mass="10268">MKSGSAESIEKELDALSDQELQAEAKKLKSFSLTNAVFIGFLAGIIFYSIAKSTWGLFTLIPLFFIYKLVNDPKNLRAKILDKVLQERNLK</sequence>
<evidence type="ECO:0000313" key="2">
    <source>
        <dbReference type="EMBL" id="MBN7800515.1"/>
    </source>
</evidence>
<proteinExistence type="predicted"/>
<comment type="caution">
    <text evidence="2">The sequence shown here is derived from an EMBL/GenBank/DDBJ whole genome shotgun (WGS) entry which is preliminary data.</text>
</comment>
<feature type="transmembrane region" description="Helical" evidence="1">
    <location>
        <begin position="31"/>
        <end position="48"/>
    </location>
</feature>
<keyword evidence="3" id="KW-1185">Reference proteome</keyword>
<keyword evidence="1" id="KW-0472">Membrane</keyword>
<dbReference type="RefSeq" id="WP_206568462.1">
    <property type="nucleotide sequence ID" value="NZ_JAFKCW010000001.1"/>
</dbReference>
<organism evidence="2 3">
    <name type="scientific">Algoriphagus aestuariicola</name>
    <dbReference type="NCBI Taxonomy" id="1852016"/>
    <lineage>
        <taxon>Bacteria</taxon>
        <taxon>Pseudomonadati</taxon>
        <taxon>Bacteroidota</taxon>
        <taxon>Cytophagia</taxon>
        <taxon>Cytophagales</taxon>
        <taxon>Cyclobacteriaceae</taxon>
        <taxon>Algoriphagus</taxon>
    </lineage>
</organism>
<protein>
    <submittedName>
        <fullName evidence="2">FUSC family protein</fullName>
    </submittedName>
</protein>
<keyword evidence="1" id="KW-0812">Transmembrane</keyword>
<feature type="transmembrane region" description="Helical" evidence="1">
    <location>
        <begin position="54"/>
        <end position="70"/>
    </location>
</feature>
<accession>A0ABS3BMH1</accession>
<name>A0ABS3BMH1_9BACT</name>
<evidence type="ECO:0000256" key="1">
    <source>
        <dbReference type="SAM" id="Phobius"/>
    </source>
</evidence>
<keyword evidence="1" id="KW-1133">Transmembrane helix</keyword>
<dbReference type="Proteomes" id="UP000664698">
    <property type="component" value="Unassembled WGS sequence"/>
</dbReference>
<reference evidence="2 3" key="1">
    <citation type="submission" date="2021-03" db="EMBL/GenBank/DDBJ databases">
        <title>novel species isolated from a fishpond in China.</title>
        <authorList>
            <person name="Lu H."/>
            <person name="Cai Z."/>
        </authorList>
    </citation>
    <scope>NUCLEOTIDE SEQUENCE [LARGE SCALE GENOMIC DNA]</scope>
    <source>
        <strain evidence="2 3">JCM 31546</strain>
    </source>
</reference>
<gene>
    <name evidence="2" type="ORF">J0A67_06570</name>
</gene>